<reference evidence="2 3" key="1">
    <citation type="submission" date="2018-05" db="EMBL/GenBank/DDBJ databases">
        <title>Complete genome sequence of the Type Strain of Streptomyces spongiicola HNM0071, the producer of staurosporine.</title>
        <authorList>
            <person name="Zhou S."/>
            <person name="Huang X."/>
        </authorList>
    </citation>
    <scope>NUCLEOTIDE SEQUENCE [LARGE SCALE GENOMIC DNA]</scope>
    <source>
        <strain evidence="2 3">HNM0071</strain>
    </source>
</reference>
<feature type="compositionally biased region" description="Low complexity" evidence="1">
    <location>
        <begin position="41"/>
        <end position="51"/>
    </location>
</feature>
<feature type="region of interest" description="Disordered" evidence="1">
    <location>
        <begin position="118"/>
        <end position="143"/>
    </location>
</feature>
<organism evidence="2 3">
    <name type="scientific">Streptomyces spongiicola</name>
    <dbReference type="NCBI Taxonomy" id="1690221"/>
    <lineage>
        <taxon>Bacteria</taxon>
        <taxon>Bacillati</taxon>
        <taxon>Actinomycetota</taxon>
        <taxon>Actinomycetes</taxon>
        <taxon>Kitasatosporales</taxon>
        <taxon>Streptomycetaceae</taxon>
        <taxon>Streptomyces</taxon>
    </lineage>
</organism>
<evidence type="ECO:0000313" key="2">
    <source>
        <dbReference type="EMBL" id="AWK10360.1"/>
    </source>
</evidence>
<feature type="compositionally biased region" description="Pro residues" evidence="1">
    <location>
        <begin position="8"/>
        <end position="40"/>
    </location>
</feature>
<gene>
    <name evidence="2" type="ORF">DDQ41_17275</name>
</gene>
<dbReference type="Proteomes" id="UP000245051">
    <property type="component" value="Chromosome"/>
</dbReference>
<protein>
    <submittedName>
        <fullName evidence="2">Uncharacterized protein</fullName>
    </submittedName>
</protein>
<keyword evidence="3" id="KW-1185">Reference proteome</keyword>
<evidence type="ECO:0000313" key="3">
    <source>
        <dbReference type="Proteomes" id="UP000245051"/>
    </source>
</evidence>
<accession>A0ABN5KKU4</accession>
<feature type="region of interest" description="Disordered" evidence="1">
    <location>
        <begin position="1"/>
        <end position="51"/>
    </location>
</feature>
<dbReference type="EMBL" id="CP029254">
    <property type="protein sequence ID" value="AWK10360.1"/>
    <property type="molecule type" value="Genomic_DNA"/>
</dbReference>
<sequence length="143" mass="15277">MRRSSASPDPPPPSARPPTTRPPPAPPPPPRCPPSLPPSSPSSLPSLPSLSSPFSRFSRFCFRSRTPPAEARAPGRVTVTDAAETRGAHGGRGAQPCAPLLLARAFFWRATPSRAADQAARVPREAWPHRARAVPRRSGERDG</sequence>
<proteinExistence type="predicted"/>
<name>A0ABN5KKU4_9ACTN</name>
<feature type="region of interest" description="Disordered" evidence="1">
    <location>
        <begin position="65"/>
        <end position="95"/>
    </location>
</feature>
<evidence type="ECO:0000256" key="1">
    <source>
        <dbReference type="SAM" id="MobiDB-lite"/>
    </source>
</evidence>